<keyword evidence="1" id="KW-1185">Reference proteome</keyword>
<proteinExistence type="predicted"/>
<evidence type="ECO:0000313" key="3">
    <source>
        <dbReference type="WBParaSite" id="PgR099_g025_t02"/>
    </source>
</evidence>
<dbReference type="WBParaSite" id="PgR099_g025_t01">
    <property type="protein sequence ID" value="PgR099_g025_t01"/>
    <property type="gene ID" value="PgR099_g025"/>
</dbReference>
<evidence type="ECO:0000313" key="1">
    <source>
        <dbReference type="Proteomes" id="UP000887569"/>
    </source>
</evidence>
<name>A0A915C7D1_PARUN</name>
<organism evidence="1 2">
    <name type="scientific">Parascaris univalens</name>
    <name type="common">Nematode worm</name>
    <dbReference type="NCBI Taxonomy" id="6257"/>
    <lineage>
        <taxon>Eukaryota</taxon>
        <taxon>Metazoa</taxon>
        <taxon>Ecdysozoa</taxon>
        <taxon>Nematoda</taxon>
        <taxon>Chromadorea</taxon>
        <taxon>Rhabditida</taxon>
        <taxon>Spirurina</taxon>
        <taxon>Ascaridomorpha</taxon>
        <taxon>Ascaridoidea</taxon>
        <taxon>Ascarididae</taxon>
        <taxon>Parascaris</taxon>
    </lineage>
</organism>
<protein>
    <submittedName>
        <fullName evidence="2 3">Uncharacterized protein</fullName>
    </submittedName>
</protein>
<dbReference type="WBParaSite" id="PgR099_g025_t02">
    <property type="protein sequence ID" value="PgR099_g025_t02"/>
    <property type="gene ID" value="PgR099_g025"/>
</dbReference>
<accession>A0A915C7D1</accession>
<reference evidence="2 3" key="1">
    <citation type="submission" date="2022-11" db="UniProtKB">
        <authorList>
            <consortium name="WormBaseParasite"/>
        </authorList>
    </citation>
    <scope>IDENTIFICATION</scope>
</reference>
<dbReference type="Proteomes" id="UP000887569">
    <property type="component" value="Unplaced"/>
</dbReference>
<sequence length="69" mass="7950">MDRCSRSAIFLSAQMKMIGIIRLLLWTASEIGTRRNFSANCRRRRENFGCITRTGDILMGQRKSGILDR</sequence>
<evidence type="ECO:0000313" key="2">
    <source>
        <dbReference type="WBParaSite" id="PgR099_g025_t01"/>
    </source>
</evidence>
<dbReference type="AlphaFoldDB" id="A0A915C7D1"/>